<protein>
    <submittedName>
        <fullName evidence="1">Uncharacterized protein</fullName>
    </submittedName>
</protein>
<gene>
    <name evidence="1" type="ORF">LSAT_V11C200070190</name>
</gene>
<accession>A0A9R1WD63</accession>
<organism evidence="1 2">
    <name type="scientific">Lactuca sativa</name>
    <name type="common">Garden lettuce</name>
    <dbReference type="NCBI Taxonomy" id="4236"/>
    <lineage>
        <taxon>Eukaryota</taxon>
        <taxon>Viridiplantae</taxon>
        <taxon>Streptophyta</taxon>
        <taxon>Embryophyta</taxon>
        <taxon>Tracheophyta</taxon>
        <taxon>Spermatophyta</taxon>
        <taxon>Magnoliopsida</taxon>
        <taxon>eudicotyledons</taxon>
        <taxon>Gunneridae</taxon>
        <taxon>Pentapetalae</taxon>
        <taxon>asterids</taxon>
        <taxon>campanulids</taxon>
        <taxon>Asterales</taxon>
        <taxon>Asteraceae</taxon>
        <taxon>Cichorioideae</taxon>
        <taxon>Cichorieae</taxon>
        <taxon>Lactucinae</taxon>
        <taxon>Lactuca</taxon>
    </lineage>
</organism>
<evidence type="ECO:0000313" key="1">
    <source>
        <dbReference type="EMBL" id="KAJ0221703.1"/>
    </source>
</evidence>
<reference evidence="1 2" key="1">
    <citation type="journal article" date="2017" name="Nat. Commun.">
        <title>Genome assembly with in vitro proximity ligation data and whole-genome triplication in lettuce.</title>
        <authorList>
            <person name="Reyes-Chin-Wo S."/>
            <person name="Wang Z."/>
            <person name="Yang X."/>
            <person name="Kozik A."/>
            <person name="Arikit S."/>
            <person name="Song C."/>
            <person name="Xia L."/>
            <person name="Froenicke L."/>
            <person name="Lavelle D.O."/>
            <person name="Truco M.J."/>
            <person name="Xia R."/>
            <person name="Zhu S."/>
            <person name="Xu C."/>
            <person name="Xu H."/>
            <person name="Xu X."/>
            <person name="Cox K."/>
            <person name="Korf I."/>
            <person name="Meyers B.C."/>
            <person name="Michelmore R.W."/>
        </authorList>
    </citation>
    <scope>NUCLEOTIDE SEQUENCE [LARGE SCALE GENOMIC DNA]</scope>
    <source>
        <strain evidence="2">cv. Salinas</strain>
        <tissue evidence="1">Seedlings</tissue>
    </source>
</reference>
<dbReference type="EMBL" id="NBSK02000002">
    <property type="protein sequence ID" value="KAJ0221703.1"/>
    <property type="molecule type" value="Genomic_DNA"/>
</dbReference>
<proteinExistence type="predicted"/>
<dbReference type="AlphaFoldDB" id="A0A9R1WD63"/>
<comment type="caution">
    <text evidence="1">The sequence shown here is derived from an EMBL/GenBank/DDBJ whole genome shotgun (WGS) entry which is preliminary data.</text>
</comment>
<sequence length="92" mass="10759">MLWRLQKTLQTLSFSSSASFSFQFKSLHSPLSLRPSTSRRNGFVVKVLLCCFWDEIKHIRHAIAFLVTQQKRKRTLHEISYDLSPVFATQMV</sequence>
<evidence type="ECO:0000313" key="2">
    <source>
        <dbReference type="Proteomes" id="UP000235145"/>
    </source>
</evidence>
<keyword evidence="2" id="KW-1185">Reference proteome</keyword>
<dbReference type="Proteomes" id="UP000235145">
    <property type="component" value="Unassembled WGS sequence"/>
</dbReference>
<name>A0A9R1WD63_LACSA</name>